<organism evidence="7 8">
    <name type="scientific">Curvibacter cyanobacteriorum</name>
    <dbReference type="NCBI Taxonomy" id="3026422"/>
    <lineage>
        <taxon>Bacteria</taxon>
        <taxon>Pseudomonadati</taxon>
        <taxon>Pseudomonadota</taxon>
        <taxon>Betaproteobacteria</taxon>
        <taxon>Burkholderiales</taxon>
        <taxon>Comamonadaceae</taxon>
        <taxon>Curvibacter</taxon>
    </lineage>
</organism>
<feature type="binding site" evidence="5">
    <location>
        <begin position="17"/>
        <end position="22"/>
    </location>
    <ligand>
        <name>ATP</name>
        <dbReference type="ChEBI" id="CHEBI:30616"/>
    </ligand>
</feature>
<keyword evidence="3 5" id="KW-0067">ATP-binding</keyword>
<keyword evidence="8" id="KW-1185">Reference proteome</keyword>
<dbReference type="Proteomes" id="UP001528673">
    <property type="component" value="Unassembled WGS sequence"/>
</dbReference>
<dbReference type="InterPro" id="IPR001977">
    <property type="entry name" value="Depp_CoAkinase"/>
</dbReference>
<protein>
    <recommendedName>
        <fullName evidence="5 6">Dephospho-CoA kinase</fullName>
        <ecNumber evidence="5 6">2.7.1.24</ecNumber>
    </recommendedName>
    <alternativeName>
        <fullName evidence="5">Dephosphocoenzyme A kinase</fullName>
    </alternativeName>
</protein>
<dbReference type="PANTHER" id="PTHR10695:SF46">
    <property type="entry name" value="BIFUNCTIONAL COENZYME A SYNTHASE-RELATED"/>
    <property type="match status" value="1"/>
</dbReference>
<keyword evidence="4 5" id="KW-0173">Coenzyme A biosynthesis</keyword>
<keyword evidence="5 7" id="KW-0418">Kinase</keyword>
<evidence type="ECO:0000256" key="6">
    <source>
        <dbReference type="NCBIfam" id="TIGR00152"/>
    </source>
</evidence>
<comment type="caution">
    <text evidence="7">The sequence shown here is derived from an EMBL/GenBank/DDBJ whole genome shotgun (WGS) entry which is preliminary data.</text>
</comment>
<comment type="pathway">
    <text evidence="5">Cofactor biosynthesis; coenzyme A biosynthesis; CoA from (R)-pantothenate: step 5/5.</text>
</comment>
<name>A0ABT5N138_9BURK</name>
<comment type="function">
    <text evidence="5">Catalyzes the phosphorylation of the 3'-hydroxyl group of dephosphocoenzyme A to form coenzyme A.</text>
</comment>
<proteinExistence type="inferred from homology"/>
<dbReference type="EC" id="2.7.1.24" evidence="5 6"/>
<evidence type="ECO:0000313" key="8">
    <source>
        <dbReference type="Proteomes" id="UP001528673"/>
    </source>
</evidence>
<dbReference type="Pfam" id="PF01121">
    <property type="entry name" value="CoaE"/>
    <property type="match status" value="1"/>
</dbReference>
<dbReference type="Gene3D" id="3.40.50.300">
    <property type="entry name" value="P-loop containing nucleotide triphosphate hydrolases"/>
    <property type="match status" value="1"/>
</dbReference>
<evidence type="ECO:0000256" key="3">
    <source>
        <dbReference type="ARBA" id="ARBA00022840"/>
    </source>
</evidence>
<gene>
    <name evidence="5 7" type="primary">coaE</name>
    <name evidence="7" type="ORF">PSQ40_11630</name>
</gene>
<dbReference type="EMBL" id="JAQSIP010000004">
    <property type="protein sequence ID" value="MDD0839226.1"/>
    <property type="molecule type" value="Genomic_DNA"/>
</dbReference>
<keyword evidence="5 7" id="KW-0808">Transferase</keyword>
<dbReference type="PROSITE" id="PS51219">
    <property type="entry name" value="DPCK"/>
    <property type="match status" value="1"/>
</dbReference>
<dbReference type="InterPro" id="IPR027417">
    <property type="entry name" value="P-loop_NTPase"/>
</dbReference>
<keyword evidence="2 5" id="KW-0547">Nucleotide-binding</keyword>
<dbReference type="SUPFAM" id="SSF52540">
    <property type="entry name" value="P-loop containing nucleoside triphosphate hydrolases"/>
    <property type="match status" value="1"/>
</dbReference>
<comment type="subcellular location">
    <subcellularLocation>
        <location evidence="5">Cytoplasm</location>
    </subcellularLocation>
</comment>
<reference evidence="7 8" key="1">
    <citation type="submission" date="2023-02" db="EMBL/GenBank/DDBJ databases">
        <title>Bacterial whole genomic sequence of Curvibacter sp. HBC61.</title>
        <authorList>
            <person name="Le V."/>
            <person name="Ko S.-R."/>
            <person name="Ahn C.-Y."/>
            <person name="Oh H.-M."/>
        </authorList>
    </citation>
    <scope>NUCLEOTIDE SEQUENCE [LARGE SCALE GENOMIC DNA]</scope>
    <source>
        <strain evidence="7 8">HBC61</strain>
    </source>
</reference>
<accession>A0ABT5N138</accession>
<dbReference type="RefSeq" id="WP_273951638.1">
    <property type="nucleotide sequence ID" value="NZ_JAQSIP010000004.1"/>
</dbReference>
<dbReference type="CDD" id="cd02022">
    <property type="entry name" value="DPCK"/>
    <property type="match status" value="1"/>
</dbReference>
<dbReference type="PANTHER" id="PTHR10695">
    <property type="entry name" value="DEPHOSPHO-COA KINASE-RELATED"/>
    <property type="match status" value="1"/>
</dbReference>
<comment type="catalytic activity">
    <reaction evidence="5">
        <text>3'-dephospho-CoA + ATP = ADP + CoA + H(+)</text>
        <dbReference type="Rhea" id="RHEA:18245"/>
        <dbReference type="ChEBI" id="CHEBI:15378"/>
        <dbReference type="ChEBI" id="CHEBI:30616"/>
        <dbReference type="ChEBI" id="CHEBI:57287"/>
        <dbReference type="ChEBI" id="CHEBI:57328"/>
        <dbReference type="ChEBI" id="CHEBI:456216"/>
        <dbReference type="EC" id="2.7.1.24"/>
    </reaction>
</comment>
<dbReference type="HAMAP" id="MF_00376">
    <property type="entry name" value="Dephospho_CoA_kinase"/>
    <property type="match status" value="1"/>
</dbReference>
<evidence type="ECO:0000313" key="7">
    <source>
        <dbReference type="EMBL" id="MDD0839226.1"/>
    </source>
</evidence>
<evidence type="ECO:0000256" key="4">
    <source>
        <dbReference type="ARBA" id="ARBA00022993"/>
    </source>
</evidence>
<comment type="similarity">
    <text evidence="1 5">Belongs to the CoaE family.</text>
</comment>
<keyword evidence="5" id="KW-0963">Cytoplasm</keyword>
<evidence type="ECO:0000256" key="5">
    <source>
        <dbReference type="HAMAP-Rule" id="MF_00376"/>
    </source>
</evidence>
<evidence type="ECO:0000256" key="2">
    <source>
        <dbReference type="ARBA" id="ARBA00022741"/>
    </source>
</evidence>
<dbReference type="GO" id="GO:0004140">
    <property type="term" value="F:dephospho-CoA kinase activity"/>
    <property type="evidence" value="ECO:0007669"/>
    <property type="project" value="UniProtKB-EC"/>
</dbReference>
<dbReference type="NCBIfam" id="TIGR00152">
    <property type="entry name" value="dephospho-CoA kinase"/>
    <property type="match status" value="1"/>
</dbReference>
<sequence>MQRRPAFRQIGLTGGIGSGKSTVAASFAQCGAALIDADALSRSLTAVGGAALPAIAARFGDHMLQADGALDRDAMRAQVFSDPTARAQLEAIMHPLVGQSMQAAVQAAQDQGAALAVLDIPLLVESRRWPAALDAVVVVDCLPDTQLARVMQRSGLSAEAVRAIMASQASRAQRLAAADAVIYNEGCSLAALHQQVAFLAAEFGL</sequence>
<evidence type="ECO:0000256" key="1">
    <source>
        <dbReference type="ARBA" id="ARBA00009018"/>
    </source>
</evidence>